<keyword evidence="11" id="KW-1185">Reference proteome</keyword>
<dbReference type="InterPro" id="IPR036259">
    <property type="entry name" value="MFS_trans_sf"/>
</dbReference>
<evidence type="ECO:0000313" key="11">
    <source>
        <dbReference type="Proteomes" id="UP001445076"/>
    </source>
</evidence>
<dbReference type="GO" id="GO:0006820">
    <property type="term" value="P:monoatomic anion transport"/>
    <property type="evidence" value="ECO:0007669"/>
    <property type="project" value="TreeGrafter"/>
</dbReference>
<feature type="transmembrane region" description="Helical" evidence="8">
    <location>
        <begin position="218"/>
        <end position="238"/>
    </location>
</feature>
<feature type="transmembrane region" description="Helical" evidence="8">
    <location>
        <begin position="244"/>
        <end position="262"/>
    </location>
</feature>
<feature type="transmembrane region" description="Helical" evidence="8">
    <location>
        <begin position="12"/>
        <end position="31"/>
    </location>
</feature>
<keyword evidence="5 8" id="KW-1133">Transmembrane helix</keyword>
<keyword evidence="6 8" id="KW-0472">Membrane</keyword>
<feature type="region of interest" description="Disordered" evidence="7">
    <location>
        <begin position="505"/>
        <end position="534"/>
    </location>
</feature>
<dbReference type="PANTHER" id="PTHR11662:SF399">
    <property type="entry name" value="FI19708P1-RELATED"/>
    <property type="match status" value="1"/>
</dbReference>
<feature type="domain" description="Major facilitator superfamily (MFS) profile" evidence="9">
    <location>
        <begin position="18"/>
        <end position="499"/>
    </location>
</feature>
<evidence type="ECO:0000259" key="9">
    <source>
        <dbReference type="PROSITE" id="PS50850"/>
    </source>
</evidence>
<feature type="transmembrane region" description="Helical" evidence="8">
    <location>
        <begin position="476"/>
        <end position="495"/>
    </location>
</feature>
<dbReference type="GO" id="GO:0016020">
    <property type="term" value="C:membrane"/>
    <property type="evidence" value="ECO:0007669"/>
    <property type="project" value="UniProtKB-SubCell"/>
</dbReference>
<comment type="caution">
    <text evidence="10">The sequence shown here is derived from an EMBL/GenBank/DDBJ whole genome shotgun (WGS) entry which is preliminary data.</text>
</comment>
<feature type="transmembrane region" description="Helical" evidence="8">
    <location>
        <begin position="153"/>
        <end position="172"/>
    </location>
</feature>
<feature type="transmembrane region" description="Helical" evidence="8">
    <location>
        <begin position="441"/>
        <end position="464"/>
    </location>
</feature>
<dbReference type="EMBL" id="JARKIK010000082">
    <property type="protein sequence ID" value="KAK8725625.1"/>
    <property type="molecule type" value="Genomic_DNA"/>
</dbReference>
<sequence>MTTIKTDKNSTVPARVTLALLTSLGVVTLYMGRINMSVAIVAMYHTPPTHDTGHSPKEAHTDVHSLSPAHTTAFCIISNKVNLSTLEETLEEETEVGVNSSTIKGNTEEEQPLYTMALTGTQKGLVLGAFFYGYFATNIPGGRLAEVYGTKRVFGGAILVGGVLTFFTPLAAHAHYTALIILRLLIGLAHGVVYPAMNVMVSKWVPPLERPRFMSFTYMSNTLGTIITMPLCGVIIAWAGWAEVFYVTGGVSLAWVVLWAWLMHDTPLQHPSITAHERDYILNSIKEGTTQHKAMKIPWRSILKSGPLWATHIAHIGSMFGFNLLLTQLPTYMSSVLGFSIKTNGLLSALPFMTQFLGSIVCGVIGDWLLTRHYLSLNTSRKLFATTSLVVPGVVLVVVGYVGCNTTLAVALFPIGTAFSGAICSGHLANHLDLAPNVAGTLLGLSNTLAYMVSMCVPVIVGAMTPNQSLKEWQSVFWLTAVMYITSWMVFVVFGTTKIQPWNYQEDEEVEGQRPSREETKFLKTKEETEEQRP</sequence>
<feature type="transmembrane region" description="Helical" evidence="8">
    <location>
        <begin position="346"/>
        <end position="371"/>
    </location>
</feature>
<feature type="transmembrane region" description="Helical" evidence="8">
    <location>
        <begin position="383"/>
        <end position="402"/>
    </location>
</feature>
<keyword evidence="2" id="KW-0813">Transport</keyword>
<reference evidence="10 11" key="1">
    <citation type="journal article" date="2024" name="BMC Genomics">
        <title>Genome assembly of redclaw crayfish (Cherax quadricarinatus) provides insights into its immune adaptation and hypoxia tolerance.</title>
        <authorList>
            <person name="Liu Z."/>
            <person name="Zheng J."/>
            <person name="Li H."/>
            <person name="Fang K."/>
            <person name="Wang S."/>
            <person name="He J."/>
            <person name="Zhou D."/>
            <person name="Weng S."/>
            <person name="Chi M."/>
            <person name="Gu Z."/>
            <person name="He J."/>
            <person name="Li F."/>
            <person name="Wang M."/>
        </authorList>
    </citation>
    <scope>NUCLEOTIDE SEQUENCE [LARGE SCALE GENOMIC DNA]</scope>
    <source>
        <strain evidence="10">ZL_2023a</strain>
    </source>
</reference>
<feature type="compositionally biased region" description="Basic and acidic residues" evidence="7">
    <location>
        <begin position="511"/>
        <end position="534"/>
    </location>
</feature>
<dbReference type="EMBL" id="JARKIK010000082">
    <property type="protein sequence ID" value="KAK8725622.1"/>
    <property type="molecule type" value="Genomic_DNA"/>
</dbReference>
<accession>A0AAW0WEJ2</accession>
<evidence type="ECO:0000256" key="3">
    <source>
        <dbReference type="ARBA" id="ARBA00022692"/>
    </source>
</evidence>
<name>A0AAW0WEJ2_CHEQU</name>
<evidence type="ECO:0000256" key="6">
    <source>
        <dbReference type="ARBA" id="ARBA00023136"/>
    </source>
</evidence>
<evidence type="ECO:0000256" key="1">
    <source>
        <dbReference type="ARBA" id="ARBA00004141"/>
    </source>
</evidence>
<dbReference type="InterPro" id="IPR020846">
    <property type="entry name" value="MFS_dom"/>
</dbReference>
<dbReference type="Pfam" id="PF07690">
    <property type="entry name" value="MFS_1"/>
    <property type="match status" value="1"/>
</dbReference>
<evidence type="ECO:0000256" key="2">
    <source>
        <dbReference type="ARBA" id="ARBA00022448"/>
    </source>
</evidence>
<dbReference type="SUPFAM" id="SSF103473">
    <property type="entry name" value="MFS general substrate transporter"/>
    <property type="match status" value="1"/>
</dbReference>
<dbReference type="EMBL" id="JARKIK010000082">
    <property type="protein sequence ID" value="KAK8725623.1"/>
    <property type="molecule type" value="Genomic_DNA"/>
</dbReference>
<feature type="transmembrane region" description="Helical" evidence="8">
    <location>
        <begin position="178"/>
        <end position="197"/>
    </location>
</feature>
<evidence type="ECO:0000313" key="10">
    <source>
        <dbReference type="EMBL" id="KAK8725626.1"/>
    </source>
</evidence>
<dbReference type="Proteomes" id="UP001445076">
    <property type="component" value="Unassembled WGS sequence"/>
</dbReference>
<dbReference type="PROSITE" id="PS50850">
    <property type="entry name" value="MFS"/>
    <property type="match status" value="1"/>
</dbReference>
<evidence type="ECO:0000256" key="4">
    <source>
        <dbReference type="ARBA" id="ARBA00022847"/>
    </source>
</evidence>
<dbReference type="InterPro" id="IPR011701">
    <property type="entry name" value="MFS"/>
</dbReference>
<dbReference type="EMBL" id="JARKIK010000082">
    <property type="protein sequence ID" value="KAK8725626.1"/>
    <property type="molecule type" value="Genomic_DNA"/>
</dbReference>
<dbReference type="Gene3D" id="1.20.1250.20">
    <property type="entry name" value="MFS general substrate transporter like domains"/>
    <property type="match status" value="2"/>
</dbReference>
<evidence type="ECO:0000256" key="8">
    <source>
        <dbReference type="SAM" id="Phobius"/>
    </source>
</evidence>
<proteinExistence type="predicted"/>
<gene>
    <name evidence="10" type="ORF">OTU49_010652</name>
</gene>
<keyword evidence="4" id="KW-0769">Symport</keyword>
<feature type="transmembrane region" description="Helical" evidence="8">
    <location>
        <begin position="408"/>
        <end position="429"/>
    </location>
</feature>
<evidence type="ECO:0000256" key="5">
    <source>
        <dbReference type="ARBA" id="ARBA00022989"/>
    </source>
</evidence>
<dbReference type="InterPro" id="IPR050382">
    <property type="entry name" value="MFS_Na/Anion_cotransporter"/>
</dbReference>
<comment type="subcellular location">
    <subcellularLocation>
        <location evidence="1">Membrane</location>
        <topology evidence="1">Multi-pass membrane protein</topology>
    </subcellularLocation>
</comment>
<organism evidence="10 11">
    <name type="scientific">Cherax quadricarinatus</name>
    <name type="common">Australian red claw crayfish</name>
    <dbReference type="NCBI Taxonomy" id="27406"/>
    <lineage>
        <taxon>Eukaryota</taxon>
        <taxon>Metazoa</taxon>
        <taxon>Ecdysozoa</taxon>
        <taxon>Arthropoda</taxon>
        <taxon>Crustacea</taxon>
        <taxon>Multicrustacea</taxon>
        <taxon>Malacostraca</taxon>
        <taxon>Eumalacostraca</taxon>
        <taxon>Eucarida</taxon>
        <taxon>Decapoda</taxon>
        <taxon>Pleocyemata</taxon>
        <taxon>Astacidea</taxon>
        <taxon>Parastacoidea</taxon>
        <taxon>Parastacidae</taxon>
        <taxon>Cherax</taxon>
    </lineage>
</organism>
<dbReference type="EMBL" id="JARKIK010000082">
    <property type="protein sequence ID" value="KAK8725627.1"/>
    <property type="molecule type" value="Genomic_DNA"/>
</dbReference>
<feature type="transmembrane region" description="Helical" evidence="8">
    <location>
        <begin position="306"/>
        <end position="326"/>
    </location>
</feature>
<dbReference type="AlphaFoldDB" id="A0AAW0WEJ2"/>
<dbReference type="PANTHER" id="PTHR11662">
    <property type="entry name" value="SOLUTE CARRIER FAMILY 17"/>
    <property type="match status" value="1"/>
</dbReference>
<dbReference type="CDD" id="cd17318">
    <property type="entry name" value="MFS_SLC17"/>
    <property type="match status" value="1"/>
</dbReference>
<dbReference type="FunFam" id="1.20.1250.20:FF:000003">
    <property type="entry name" value="Solute carrier family 17 member 3"/>
    <property type="match status" value="1"/>
</dbReference>
<protein>
    <recommendedName>
        <fullName evidence="9">Major facilitator superfamily (MFS) profile domain-containing protein</fullName>
    </recommendedName>
</protein>
<evidence type="ECO:0000256" key="7">
    <source>
        <dbReference type="SAM" id="MobiDB-lite"/>
    </source>
</evidence>
<reference evidence="10" key="2">
    <citation type="submission" date="2024-01" db="EMBL/GenBank/DDBJ databases">
        <authorList>
            <person name="He J."/>
            <person name="Wang M."/>
            <person name="Zheng J."/>
            <person name="Liu Z."/>
        </authorList>
    </citation>
    <scope>NUCLEOTIDE SEQUENCE</scope>
    <source>
        <strain evidence="10">ZL_2023a</strain>
        <tissue evidence="10">Muscle</tissue>
    </source>
</reference>
<dbReference type="GO" id="GO:0015293">
    <property type="term" value="F:symporter activity"/>
    <property type="evidence" value="ECO:0007669"/>
    <property type="project" value="UniProtKB-KW"/>
</dbReference>
<keyword evidence="3 8" id="KW-0812">Transmembrane</keyword>